<evidence type="ECO:0000256" key="1">
    <source>
        <dbReference type="SAM" id="MobiDB-lite"/>
    </source>
</evidence>
<gene>
    <name evidence="3" type="ORF">FA046_04015</name>
</gene>
<comment type="caution">
    <text evidence="3">The sequence shown here is derived from an EMBL/GenBank/DDBJ whole genome shotgun (WGS) entry which is preliminary data.</text>
</comment>
<feature type="region of interest" description="Disordered" evidence="1">
    <location>
        <begin position="22"/>
        <end position="42"/>
    </location>
</feature>
<evidence type="ECO:0000256" key="2">
    <source>
        <dbReference type="SAM" id="SignalP"/>
    </source>
</evidence>
<protein>
    <recommendedName>
        <fullName evidence="5">Lipoprotein</fullName>
    </recommendedName>
</protein>
<dbReference type="Proteomes" id="UP000308181">
    <property type="component" value="Unassembled WGS sequence"/>
</dbReference>
<feature type="signal peptide" evidence="2">
    <location>
        <begin position="1"/>
        <end position="29"/>
    </location>
</feature>
<keyword evidence="4" id="KW-1185">Reference proteome</keyword>
<dbReference type="PROSITE" id="PS51257">
    <property type="entry name" value="PROKAR_LIPOPROTEIN"/>
    <property type="match status" value="1"/>
</dbReference>
<feature type="chain" id="PRO_5020295881" description="Lipoprotein" evidence="2">
    <location>
        <begin position="30"/>
        <end position="73"/>
    </location>
</feature>
<accession>A0A4U1C4R3</accession>
<evidence type="ECO:0000313" key="4">
    <source>
        <dbReference type="Proteomes" id="UP000308181"/>
    </source>
</evidence>
<reference evidence="3 4" key="1">
    <citation type="submission" date="2019-04" db="EMBL/GenBank/DDBJ databases">
        <title>Pedobacter sp. AR-3-17 sp. nov., isolated from Arctic soil.</title>
        <authorList>
            <person name="Dahal R.H."/>
            <person name="Kim D.-U."/>
        </authorList>
    </citation>
    <scope>NUCLEOTIDE SEQUENCE [LARGE SCALE GENOMIC DNA]</scope>
    <source>
        <strain evidence="3 4">AR-3-17</strain>
    </source>
</reference>
<keyword evidence="2" id="KW-0732">Signal</keyword>
<evidence type="ECO:0008006" key="5">
    <source>
        <dbReference type="Google" id="ProtNLM"/>
    </source>
</evidence>
<proteinExistence type="predicted"/>
<dbReference type="RefSeq" id="WP_136825055.1">
    <property type="nucleotide sequence ID" value="NZ_SWBP01000001.1"/>
</dbReference>
<dbReference type="EMBL" id="SWBP01000001">
    <property type="protein sequence ID" value="TKC00850.1"/>
    <property type="molecule type" value="Genomic_DNA"/>
</dbReference>
<evidence type="ECO:0000313" key="3">
    <source>
        <dbReference type="EMBL" id="TKC00850.1"/>
    </source>
</evidence>
<feature type="compositionally biased region" description="Basic and acidic residues" evidence="1">
    <location>
        <begin position="30"/>
        <end position="42"/>
    </location>
</feature>
<organism evidence="3 4">
    <name type="scientific">Pedobacter cryophilus</name>
    <dbReference type="NCBI Taxonomy" id="2571271"/>
    <lineage>
        <taxon>Bacteria</taxon>
        <taxon>Pseudomonadati</taxon>
        <taxon>Bacteroidota</taxon>
        <taxon>Sphingobacteriia</taxon>
        <taxon>Sphingobacteriales</taxon>
        <taxon>Sphingobacteriaceae</taxon>
        <taxon>Pedobacter</taxon>
    </lineage>
</organism>
<sequence>MKKLAFNILFFSVISLGLATSCSSNTSSAKEPEITKMDSVRDSLEKSEKEVAEQIEKVQQSLKEVENEFQAKN</sequence>
<name>A0A4U1C4R3_9SPHI</name>
<dbReference type="AlphaFoldDB" id="A0A4U1C4R3"/>